<dbReference type="CDD" id="cd04732">
    <property type="entry name" value="HisA"/>
    <property type="match status" value="1"/>
</dbReference>
<feature type="active site" description="Proton donor" evidence="9">
    <location>
        <position position="129"/>
    </location>
</feature>
<keyword evidence="13" id="KW-1185">Reference proteome</keyword>
<dbReference type="InterPro" id="IPR011060">
    <property type="entry name" value="RibuloseP-bd_barrel"/>
</dbReference>
<evidence type="ECO:0000256" key="4">
    <source>
        <dbReference type="ARBA" id="ARBA00009667"/>
    </source>
</evidence>
<dbReference type="AlphaFoldDB" id="A0A1G9W2Q5"/>
<comment type="catalytic activity">
    <reaction evidence="1 9 11">
        <text>1-(5-phospho-beta-D-ribosyl)-5-[(5-phospho-beta-D-ribosylamino)methylideneamino]imidazole-4-carboxamide = 5-[(5-phospho-1-deoxy-D-ribulos-1-ylimino)methylamino]-1-(5-phospho-beta-D-ribosyl)imidazole-4-carboxamide</text>
        <dbReference type="Rhea" id="RHEA:15469"/>
        <dbReference type="ChEBI" id="CHEBI:58435"/>
        <dbReference type="ChEBI" id="CHEBI:58525"/>
        <dbReference type="EC" id="5.3.1.16"/>
    </reaction>
</comment>
<comment type="subcellular location">
    <subcellularLocation>
        <location evidence="2 9 11">Cytoplasm</location>
    </subcellularLocation>
</comment>
<comment type="pathway">
    <text evidence="3 9 11">Amino-acid biosynthesis; L-histidine biosynthesis; L-histidine from 5-phospho-alpha-D-ribose 1-diphosphate: step 4/9.</text>
</comment>
<sequence>MILYPAIDLLEGRVVRLHKGAFDAVTDYGDDPVAVAEAFGEAGASWVHVVDLAGARDGARRQSETIREICQTGLRVQTGGGVRSAEDIESLLAIGVERVIIGSLAVTDAPQVREWIDQYGPQSLTLALDVKRLGGSYRPALQGWTDMMMTTLPEVIAAYDGSGLKHALVTDISRDGDLSGPNLALYADLLERHPQIDWQASGGVSSLADLEAVRKLGMAGAITGKALYEGIFTLKEALACSQDG</sequence>
<dbReference type="GO" id="GO:0003949">
    <property type="term" value="F:1-(5-phosphoribosyl)-5-[(5-phosphoribosylamino)methylideneamino]imidazole-4-carboxamide isomerase activity"/>
    <property type="evidence" value="ECO:0007669"/>
    <property type="project" value="UniProtKB-UniRule"/>
</dbReference>
<dbReference type="GO" id="GO:0005737">
    <property type="term" value="C:cytoplasm"/>
    <property type="evidence" value="ECO:0007669"/>
    <property type="project" value="UniProtKB-SubCell"/>
</dbReference>
<keyword evidence="6 9" id="KW-0028">Amino-acid biosynthesis</keyword>
<evidence type="ECO:0000256" key="6">
    <source>
        <dbReference type="ARBA" id="ARBA00022605"/>
    </source>
</evidence>
<comment type="similarity">
    <text evidence="4 9 10">Belongs to the HisA/HisF family.</text>
</comment>
<dbReference type="Proteomes" id="UP000199759">
    <property type="component" value="Unassembled WGS sequence"/>
</dbReference>
<dbReference type="InterPro" id="IPR006062">
    <property type="entry name" value="His_biosynth"/>
</dbReference>
<dbReference type="UniPathway" id="UPA00031">
    <property type="reaction ID" value="UER00009"/>
</dbReference>
<evidence type="ECO:0000256" key="5">
    <source>
        <dbReference type="ARBA" id="ARBA00022490"/>
    </source>
</evidence>
<organism evidence="12 13">
    <name type="scientific">Maricaulis salignorans</name>
    <dbReference type="NCBI Taxonomy" id="144026"/>
    <lineage>
        <taxon>Bacteria</taxon>
        <taxon>Pseudomonadati</taxon>
        <taxon>Pseudomonadota</taxon>
        <taxon>Alphaproteobacteria</taxon>
        <taxon>Maricaulales</taxon>
        <taxon>Maricaulaceae</taxon>
        <taxon>Maricaulis</taxon>
    </lineage>
</organism>
<gene>
    <name evidence="9" type="primary">hisA</name>
    <name evidence="12" type="ORF">SAMN04488568_12216</name>
</gene>
<dbReference type="GO" id="GO:0000105">
    <property type="term" value="P:L-histidine biosynthetic process"/>
    <property type="evidence" value="ECO:0007669"/>
    <property type="project" value="UniProtKB-UniRule"/>
</dbReference>
<dbReference type="InterPro" id="IPR013785">
    <property type="entry name" value="Aldolase_TIM"/>
</dbReference>
<dbReference type="HAMAP" id="MF_01014">
    <property type="entry name" value="HisA"/>
    <property type="match status" value="1"/>
</dbReference>
<dbReference type="OrthoDB" id="9807749at2"/>
<dbReference type="EMBL" id="FNHG01000022">
    <property type="protein sequence ID" value="SDM78804.1"/>
    <property type="molecule type" value="Genomic_DNA"/>
</dbReference>
<dbReference type="PANTHER" id="PTHR43090">
    <property type="entry name" value="1-(5-PHOSPHORIBOSYL)-5-[(5-PHOSPHORIBOSYLAMINO)METHYLIDENEAMINO] IMIDAZOLE-4-CARBOXAMIDE ISOMERASE"/>
    <property type="match status" value="1"/>
</dbReference>
<evidence type="ECO:0000256" key="1">
    <source>
        <dbReference type="ARBA" id="ARBA00000901"/>
    </source>
</evidence>
<dbReference type="RefSeq" id="WP_091771716.1">
    <property type="nucleotide sequence ID" value="NZ_FNHG01000022.1"/>
</dbReference>
<evidence type="ECO:0000256" key="9">
    <source>
        <dbReference type="HAMAP-Rule" id="MF_01014"/>
    </source>
</evidence>
<dbReference type="PANTHER" id="PTHR43090:SF2">
    <property type="entry name" value="1-(5-PHOSPHORIBOSYL)-5-[(5-PHOSPHORIBOSYLAMINO)METHYLIDENEAMINO] IMIDAZOLE-4-CARBOXAMIDE ISOMERASE"/>
    <property type="match status" value="1"/>
</dbReference>
<dbReference type="NCBIfam" id="TIGR00007">
    <property type="entry name" value="1-(5-phosphoribosyl)-5-[(5-phosphoribosylamino)methylideneamino]imidazole-4-carboxamide isomerase"/>
    <property type="match status" value="1"/>
</dbReference>
<evidence type="ECO:0000256" key="8">
    <source>
        <dbReference type="ARBA" id="ARBA00023235"/>
    </source>
</evidence>
<protein>
    <recommendedName>
        <fullName evidence="9 11">1-(5-phosphoribosyl)-5-[(5-phosphoribosylamino)methylideneamino] imidazole-4-carboxamide isomerase</fullName>
        <ecNumber evidence="9 11">5.3.1.16</ecNumber>
    </recommendedName>
    <alternativeName>
        <fullName evidence="9">Phosphoribosylformimino-5-aminoimidazole carboxamide ribotide isomerase</fullName>
    </alternativeName>
</protein>
<accession>A0A1G9W2Q5</accession>
<feature type="active site" description="Proton acceptor" evidence="9">
    <location>
        <position position="8"/>
    </location>
</feature>
<dbReference type="EC" id="5.3.1.16" evidence="9 11"/>
<evidence type="ECO:0000256" key="7">
    <source>
        <dbReference type="ARBA" id="ARBA00023102"/>
    </source>
</evidence>
<dbReference type="InterPro" id="IPR006063">
    <property type="entry name" value="HisA_bact_arch"/>
</dbReference>
<name>A0A1G9W2Q5_9PROT</name>
<dbReference type="STRING" id="144026.SAMN04488568_12216"/>
<evidence type="ECO:0000256" key="11">
    <source>
        <dbReference type="RuleBase" id="RU003658"/>
    </source>
</evidence>
<dbReference type="InterPro" id="IPR044524">
    <property type="entry name" value="Isoase_HisA-like"/>
</dbReference>
<reference evidence="12 13" key="1">
    <citation type="submission" date="2016-10" db="EMBL/GenBank/DDBJ databases">
        <authorList>
            <person name="de Groot N.N."/>
        </authorList>
    </citation>
    <scope>NUCLEOTIDE SEQUENCE [LARGE SCALE GENOMIC DNA]</scope>
    <source>
        <strain evidence="12 13">DSM 16077</strain>
    </source>
</reference>
<dbReference type="InterPro" id="IPR023016">
    <property type="entry name" value="HisA/PriA"/>
</dbReference>
<evidence type="ECO:0000313" key="12">
    <source>
        <dbReference type="EMBL" id="SDM78804.1"/>
    </source>
</evidence>
<evidence type="ECO:0000313" key="13">
    <source>
        <dbReference type="Proteomes" id="UP000199759"/>
    </source>
</evidence>
<keyword evidence="7 9" id="KW-0368">Histidine biosynthesis</keyword>
<keyword evidence="5 9" id="KW-0963">Cytoplasm</keyword>
<dbReference type="SUPFAM" id="SSF51366">
    <property type="entry name" value="Ribulose-phoshate binding barrel"/>
    <property type="match status" value="1"/>
</dbReference>
<evidence type="ECO:0000256" key="2">
    <source>
        <dbReference type="ARBA" id="ARBA00004496"/>
    </source>
</evidence>
<evidence type="ECO:0000256" key="10">
    <source>
        <dbReference type="RuleBase" id="RU003657"/>
    </source>
</evidence>
<dbReference type="FunFam" id="3.20.20.70:FF:000009">
    <property type="entry name" value="1-(5-phosphoribosyl)-5-[(5-phosphoribosylamino)methylideneamino] imidazole-4-carboxamide isomerase"/>
    <property type="match status" value="1"/>
</dbReference>
<keyword evidence="8 9" id="KW-0413">Isomerase</keyword>
<dbReference type="Pfam" id="PF00977">
    <property type="entry name" value="His_biosynth"/>
    <property type="match status" value="1"/>
</dbReference>
<proteinExistence type="inferred from homology"/>
<dbReference type="GO" id="GO:0000162">
    <property type="term" value="P:L-tryptophan biosynthetic process"/>
    <property type="evidence" value="ECO:0007669"/>
    <property type="project" value="TreeGrafter"/>
</dbReference>
<dbReference type="Gene3D" id="3.20.20.70">
    <property type="entry name" value="Aldolase class I"/>
    <property type="match status" value="1"/>
</dbReference>
<evidence type="ECO:0000256" key="3">
    <source>
        <dbReference type="ARBA" id="ARBA00005133"/>
    </source>
</evidence>